<keyword evidence="9 27" id="KW-0812">Transmembrane</keyword>
<evidence type="ECO:0000256" key="6">
    <source>
        <dbReference type="ARBA" id="ARBA00022527"/>
    </source>
</evidence>
<dbReference type="SMART" id="SM00220">
    <property type="entry name" value="S_TKc"/>
    <property type="match status" value="1"/>
</dbReference>
<keyword evidence="12 25" id="KW-0547">Nucleotide-binding</keyword>
<dbReference type="GO" id="GO:0030246">
    <property type="term" value="F:carbohydrate binding"/>
    <property type="evidence" value="ECO:0007669"/>
    <property type="project" value="UniProtKB-KW"/>
</dbReference>
<dbReference type="Gene3D" id="1.10.1200.210">
    <property type="entry name" value="Chaperonin-like RbcX"/>
    <property type="match status" value="1"/>
</dbReference>
<keyword evidence="14" id="KW-0611">Plant defense</keyword>
<dbReference type="FunFam" id="3.30.200.20:FF:000168">
    <property type="entry name" value="L-type lectin-domain containing receptor kinase IX.1"/>
    <property type="match status" value="1"/>
</dbReference>
<keyword evidence="5" id="KW-1003">Cell membrane</keyword>
<dbReference type="InterPro" id="IPR038052">
    <property type="entry name" value="Chaperonin_RbcX_sf"/>
</dbReference>
<evidence type="ECO:0000256" key="18">
    <source>
        <dbReference type="ARBA" id="ARBA00023170"/>
    </source>
</evidence>
<keyword evidence="31" id="KW-1185">Reference proteome</keyword>
<evidence type="ECO:0000256" key="8">
    <source>
        <dbReference type="ARBA" id="ARBA00022679"/>
    </source>
</evidence>
<evidence type="ECO:0000256" key="21">
    <source>
        <dbReference type="ARBA" id="ARBA00023300"/>
    </source>
</evidence>
<dbReference type="CDD" id="cd06899">
    <property type="entry name" value="lectin_legume_LecRK_Arcelin_ConA"/>
    <property type="match status" value="1"/>
</dbReference>
<dbReference type="EC" id="2.7.11.1" evidence="4"/>
<keyword evidence="17 27" id="KW-0472">Membrane</keyword>
<dbReference type="Pfam" id="PF00139">
    <property type="entry name" value="Lectin_legB"/>
    <property type="match status" value="1"/>
</dbReference>
<feature type="transmembrane region" description="Helical" evidence="27">
    <location>
        <begin position="496"/>
        <end position="521"/>
    </location>
</feature>
<reference evidence="30" key="1">
    <citation type="submission" date="2015-04" db="UniProtKB">
        <authorList>
            <consortium name="EnsemblPlants"/>
        </authorList>
    </citation>
    <scope>IDENTIFICATION</scope>
</reference>
<dbReference type="GO" id="GO:0110102">
    <property type="term" value="P:ribulose bisphosphate carboxylase complex assembly"/>
    <property type="evidence" value="ECO:0007669"/>
    <property type="project" value="InterPro"/>
</dbReference>
<dbReference type="Gene3D" id="3.30.200.20">
    <property type="entry name" value="Phosphorylase Kinase, domain 1"/>
    <property type="match status" value="1"/>
</dbReference>
<dbReference type="PROSITE" id="PS00108">
    <property type="entry name" value="PROTEIN_KINASE_ST"/>
    <property type="match status" value="1"/>
</dbReference>
<dbReference type="GO" id="GO:0004674">
    <property type="term" value="F:protein serine/threonine kinase activity"/>
    <property type="evidence" value="ECO:0007669"/>
    <property type="project" value="UniProtKB-KW"/>
</dbReference>
<evidence type="ECO:0000256" key="14">
    <source>
        <dbReference type="ARBA" id="ARBA00022821"/>
    </source>
</evidence>
<dbReference type="InterPro" id="IPR001220">
    <property type="entry name" value="Legume_lectin_dom"/>
</dbReference>
<keyword evidence="6" id="KW-0723">Serine/threonine-protein kinase</keyword>
<name>A0A0E0LME6_ORYPU</name>
<evidence type="ECO:0000313" key="30">
    <source>
        <dbReference type="EnsemblPlants" id="OPUNC07G18170.1"/>
    </source>
</evidence>
<dbReference type="eggNOG" id="ENOG502QTX3">
    <property type="taxonomic scope" value="Eukaryota"/>
</dbReference>
<comment type="similarity">
    <text evidence="2">In the N-terminal section; belongs to the leguminous lectin family.</text>
</comment>
<dbReference type="Pfam" id="PF02341">
    <property type="entry name" value="RbcX"/>
    <property type="match status" value="1"/>
</dbReference>
<dbReference type="InterPro" id="IPR019825">
    <property type="entry name" value="Lectin_legB_Mn/Ca_BS"/>
</dbReference>
<keyword evidence="7" id="KW-0602">Photosynthesis</keyword>
<dbReference type="PROSITE" id="PS50011">
    <property type="entry name" value="PROTEIN_KINASE_DOM"/>
    <property type="match status" value="1"/>
</dbReference>
<evidence type="ECO:0000256" key="5">
    <source>
        <dbReference type="ARBA" id="ARBA00022475"/>
    </source>
</evidence>
<dbReference type="STRING" id="4537.A0A0E0LME6"/>
<dbReference type="GO" id="GO:0005524">
    <property type="term" value="F:ATP binding"/>
    <property type="evidence" value="ECO:0007669"/>
    <property type="project" value="UniProtKB-UniRule"/>
</dbReference>
<evidence type="ECO:0000256" key="27">
    <source>
        <dbReference type="SAM" id="Phobius"/>
    </source>
</evidence>
<keyword evidence="13" id="KW-0418">Kinase</keyword>
<dbReference type="InterPro" id="IPR000719">
    <property type="entry name" value="Prot_kinase_dom"/>
</dbReference>
<feature type="signal peptide" evidence="28">
    <location>
        <begin position="1"/>
        <end position="23"/>
    </location>
</feature>
<dbReference type="InterPro" id="IPR000985">
    <property type="entry name" value="Lectin_LegA_CS"/>
</dbReference>
<dbReference type="PROSITE" id="PS00308">
    <property type="entry name" value="LECTIN_LEGUME_ALPHA"/>
    <property type="match status" value="1"/>
</dbReference>
<dbReference type="PANTHER" id="PTHR27007">
    <property type="match status" value="1"/>
</dbReference>
<organism evidence="30">
    <name type="scientific">Oryza punctata</name>
    <name type="common">Red rice</name>
    <dbReference type="NCBI Taxonomy" id="4537"/>
    <lineage>
        <taxon>Eukaryota</taxon>
        <taxon>Viridiplantae</taxon>
        <taxon>Streptophyta</taxon>
        <taxon>Embryophyta</taxon>
        <taxon>Tracheophyta</taxon>
        <taxon>Spermatophyta</taxon>
        <taxon>Magnoliopsida</taxon>
        <taxon>Liliopsida</taxon>
        <taxon>Poales</taxon>
        <taxon>Poaceae</taxon>
        <taxon>BOP clade</taxon>
        <taxon>Oryzoideae</taxon>
        <taxon>Oryzeae</taxon>
        <taxon>Oryzinae</taxon>
        <taxon>Oryza</taxon>
    </lineage>
</organism>
<dbReference type="GO" id="GO:0009626">
    <property type="term" value="P:plant-type hypersensitive response"/>
    <property type="evidence" value="ECO:0007669"/>
    <property type="project" value="UniProtKB-ARBA"/>
</dbReference>
<evidence type="ECO:0000256" key="28">
    <source>
        <dbReference type="SAM" id="SignalP"/>
    </source>
</evidence>
<evidence type="ECO:0000256" key="7">
    <source>
        <dbReference type="ARBA" id="ARBA00022531"/>
    </source>
</evidence>
<evidence type="ECO:0000256" key="3">
    <source>
        <dbReference type="ARBA" id="ARBA00010217"/>
    </source>
</evidence>
<dbReference type="Pfam" id="PF00069">
    <property type="entry name" value="Pkinase"/>
    <property type="match status" value="1"/>
</dbReference>
<feature type="chain" id="PRO_5002366476" description="non-specific serine/threonine protein kinase" evidence="28">
    <location>
        <begin position="24"/>
        <end position="908"/>
    </location>
</feature>
<dbReference type="GO" id="GO:0015977">
    <property type="term" value="P:carbon fixation"/>
    <property type="evidence" value="ECO:0007669"/>
    <property type="project" value="UniProtKB-KW"/>
</dbReference>
<accession>A0A0E0LME6</accession>
<keyword evidence="15 25" id="KW-0067">ATP-binding</keyword>
<dbReference type="Proteomes" id="UP000026962">
    <property type="component" value="Chromosome 7"/>
</dbReference>
<dbReference type="CDD" id="cd14066">
    <property type="entry name" value="STKc_IRAK"/>
    <property type="match status" value="1"/>
</dbReference>
<dbReference type="SUPFAM" id="SSF49899">
    <property type="entry name" value="Concanavalin A-like lectins/glucanases"/>
    <property type="match status" value="1"/>
</dbReference>
<comment type="function">
    <text evidence="22">Involved in resistance response to the pathogenic oomycetes Phytophthora infestans and Phytophthora capsici.</text>
</comment>
<dbReference type="GO" id="GO:0002229">
    <property type="term" value="P:defense response to oomycetes"/>
    <property type="evidence" value="ECO:0007669"/>
    <property type="project" value="UniProtKB-ARBA"/>
</dbReference>
<feature type="domain" description="Protein kinase" evidence="29">
    <location>
        <begin position="569"/>
        <end position="825"/>
    </location>
</feature>
<evidence type="ECO:0000256" key="23">
    <source>
        <dbReference type="ARBA" id="ARBA00058818"/>
    </source>
</evidence>
<evidence type="ECO:0000256" key="25">
    <source>
        <dbReference type="PROSITE-ProRule" id="PRU10141"/>
    </source>
</evidence>
<keyword evidence="10 28" id="KW-0732">Signal</keyword>
<evidence type="ECO:0000256" key="2">
    <source>
        <dbReference type="ARBA" id="ARBA00008536"/>
    </source>
</evidence>
<keyword evidence="16 27" id="KW-1133">Transmembrane helix</keyword>
<evidence type="ECO:0000256" key="9">
    <source>
        <dbReference type="ARBA" id="ARBA00022692"/>
    </source>
</evidence>
<dbReference type="InterPro" id="IPR011009">
    <property type="entry name" value="Kinase-like_dom_sf"/>
</dbReference>
<evidence type="ECO:0000256" key="19">
    <source>
        <dbReference type="ARBA" id="ARBA00023180"/>
    </source>
</evidence>
<dbReference type="SUPFAM" id="SSF158615">
    <property type="entry name" value="RbcX-like"/>
    <property type="match status" value="1"/>
</dbReference>
<dbReference type="GO" id="GO:0005886">
    <property type="term" value="C:plasma membrane"/>
    <property type="evidence" value="ECO:0007669"/>
    <property type="project" value="UniProtKB-SubCell"/>
</dbReference>
<protein>
    <recommendedName>
        <fullName evidence="4">non-specific serine/threonine protein kinase</fullName>
        <ecNumber evidence="4">2.7.11.1</ecNumber>
    </recommendedName>
</protein>
<evidence type="ECO:0000256" key="10">
    <source>
        <dbReference type="ARBA" id="ARBA00022729"/>
    </source>
</evidence>
<dbReference type="OMA" id="TYYGDGI"/>
<evidence type="ECO:0000256" key="15">
    <source>
        <dbReference type="ARBA" id="ARBA00022840"/>
    </source>
</evidence>
<comment type="subunit">
    <text evidence="24">Interacts with ABCG40.</text>
</comment>
<dbReference type="InterPro" id="IPR008271">
    <property type="entry name" value="Ser/Thr_kinase_AS"/>
</dbReference>
<evidence type="ECO:0000256" key="24">
    <source>
        <dbReference type="ARBA" id="ARBA00063357"/>
    </source>
</evidence>
<evidence type="ECO:0000256" key="11">
    <source>
        <dbReference type="ARBA" id="ARBA00022734"/>
    </source>
</evidence>
<keyword evidence="21" id="KW-0120">Carbon dioxide fixation</keyword>
<dbReference type="PROSITE" id="PS51257">
    <property type="entry name" value="PROKAR_LIPOPROTEIN"/>
    <property type="match status" value="1"/>
</dbReference>
<comment type="similarity">
    <text evidence="3">In the C-terminal section; belongs to the protein kinase superfamily. Ser/Thr protein kinase family.</text>
</comment>
<keyword evidence="11" id="KW-0430">Lectin</keyword>
<dbReference type="PROSITE" id="PS00107">
    <property type="entry name" value="PROTEIN_KINASE_ATP"/>
    <property type="match status" value="1"/>
</dbReference>
<evidence type="ECO:0000256" key="17">
    <source>
        <dbReference type="ARBA" id="ARBA00023136"/>
    </source>
</evidence>
<comment type="function">
    <text evidence="23">Promotes hydrogen peroxide H(2)O(2) production and cell death.</text>
</comment>
<feature type="region of interest" description="Disordered" evidence="26">
    <location>
        <begin position="879"/>
        <end position="908"/>
    </location>
</feature>
<evidence type="ECO:0000313" key="31">
    <source>
        <dbReference type="Proteomes" id="UP000026962"/>
    </source>
</evidence>
<dbReference type="EnsemblPlants" id="OPUNC07G18170.1">
    <property type="protein sequence ID" value="OPUNC07G18170.1"/>
    <property type="gene ID" value="OPUNC07G18170"/>
</dbReference>
<keyword evidence="19" id="KW-0325">Glycoprotein</keyword>
<evidence type="ECO:0000259" key="29">
    <source>
        <dbReference type="PROSITE" id="PS50011"/>
    </source>
</evidence>
<dbReference type="Gramene" id="OPUNC07G18170.1">
    <property type="protein sequence ID" value="OPUNC07G18170.1"/>
    <property type="gene ID" value="OPUNC07G18170"/>
</dbReference>
<sequence length="908" mass="102086">MAAVARMAAAIVCLPSSSSACRAAPLPWSRGVVGVRRRRTVARRRGRRPGRRGLVIVDEFGGQYEEGFEDVHTEIMNYFTYKATSTVLHQLYEMNPPAYTWLYNYVVVNDPKEGKHFLIALAKERQDLAERVMITRLHLYSKWIKNKTGLYELQTRDYTVKKYLLLVIEPIPNDKRSYWQAGSVIPFNSSKFGEVIKEIDQVENLAIIQVLSSARVVSFHFLPSILPSALFSLQDSNHAIKNQSYLSLGSLLLPVPENCPSTIQLQEDAFYNKAVKLTKDELNGKITQSVGRAVYTNPVPLWDRTNGQLANFTTHFTFKIYAPTNDSSYGEGLAFFLSSYPSVVPNNSMDGYLGLFSYSNDQSDPLNQIVAVEFDSHKNTWDPDGNHVGINIHSIVSVANVTWRSSINDGRIANAWVTYQANSRNLSVFLSYQDNPQFSGNSSLSYSVDLREYLPDKVSIGFSASTGKFVELHQILYWEFDSTDVLLMKTEKTKGILVISLSTSGSVLACSIGLVCFFLRFRGIRRTKRSREKEEEKLDCDESIDSEFEKGKGPRRFQYNELVAVTDNFAAERKLGEGGFGAVYQGFLKDQNIEIAIKRVAKGSTQGRKEYISEVKIISRLRHRNLVQLVGWCHEHGEFLLVYEFMPNRSLDKHLYDGGNLLAWPLRFKITIGVASALLYLHEEWEQCVVHRDVKPSNVMLDSGFNAKLGDFGLARLVDHDRGSQTTVIAGTMGYMAPECVTTGKASKESDVYSFGILALEIACGRRPVVPKEDNDKISLVQWVWDLYGRNEILNAIDGRLDGEFEEREVISLMVVGLWCAHPDYNIRPSIHQVISVLKFEAPLPDLPPKMPVAMYFAPPISLCRFSYSSNGTLNELERPNSYGNTSSSGATNDSCAPPSVRLPEVGY</sequence>
<keyword evidence="18" id="KW-0675">Receptor</keyword>
<evidence type="ECO:0000256" key="26">
    <source>
        <dbReference type="SAM" id="MobiDB-lite"/>
    </source>
</evidence>
<evidence type="ECO:0000256" key="12">
    <source>
        <dbReference type="ARBA" id="ARBA00022741"/>
    </source>
</evidence>
<reference evidence="30" key="2">
    <citation type="submission" date="2018-05" db="EMBL/GenBank/DDBJ databases">
        <title>OpunRS2 (Oryza punctata Reference Sequence Version 2).</title>
        <authorList>
            <person name="Zhang J."/>
            <person name="Kudrna D."/>
            <person name="Lee S."/>
            <person name="Talag J."/>
            <person name="Welchert J."/>
            <person name="Wing R.A."/>
        </authorList>
    </citation>
    <scope>NUCLEOTIDE SEQUENCE [LARGE SCALE GENOMIC DNA]</scope>
</reference>
<dbReference type="PROSITE" id="PS00307">
    <property type="entry name" value="LECTIN_LEGUME_BETA"/>
    <property type="match status" value="1"/>
</dbReference>
<dbReference type="Gene3D" id="2.60.120.200">
    <property type="match status" value="1"/>
</dbReference>
<feature type="compositionally biased region" description="Polar residues" evidence="26">
    <location>
        <begin position="882"/>
        <end position="895"/>
    </location>
</feature>
<dbReference type="InterPro" id="IPR003435">
    <property type="entry name" value="Chaperonin_RcbX"/>
</dbReference>
<dbReference type="InterPro" id="IPR050528">
    <property type="entry name" value="L-type_Lectin-RKs"/>
</dbReference>
<evidence type="ECO:0000256" key="1">
    <source>
        <dbReference type="ARBA" id="ARBA00004251"/>
    </source>
</evidence>
<evidence type="ECO:0000256" key="16">
    <source>
        <dbReference type="ARBA" id="ARBA00022989"/>
    </source>
</evidence>
<dbReference type="InterPro" id="IPR013320">
    <property type="entry name" value="ConA-like_dom_sf"/>
</dbReference>
<dbReference type="GO" id="GO:0015979">
    <property type="term" value="P:photosynthesis"/>
    <property type="evidence" value="ECO:0007669"/>
    <property type="project" value="UniProtKB-KW"/>
</dbReference>
<evidence type="ECO:0000256" key="22">
    <source>
        <dbReference type="ARBA" id="ARBA00058054"/>
    </source>
</evidence>
<feature type="binding site" evidence="25">
    <location>
        <position position="602"/>
    </location>
    <ligand>
        <name>ATP</name>
        <dbReference type="ChEBI" id="CHEBI:30616"/>
    </ligand>
</feature>
<dbReference type="Gene3D" id="1.10.510.10">
    <property type="entry name" value="Transferase(Phosphotransferase) domain 1"/>
    <property type="match status" value="1"/>
</dbReference>
<dbReference type="GO" id="GO:0044183">
    <property type="term" value="F:protein folding chaperone"/>
    <property type="evidence" value="ECO:0007669"/>
    <property type="project" value="InterPro"/>
</dbReference>
<keyword evidence="8" id="KW-0808">Transferase</keyword>
<dbReference type="FunFam" id="2.60.120.200:FF:000103">
    <property type="entry name" value="L-type lectin-domain containing receptor kinase IX.1"/>
    <property type="match status" value="1"/>
</dbReference>
<dbReference type="HOGENOM" id="CLU_000288_62_6_1"/>
<evidence type="ECO:0000256" key="4">
    <source>
        <dbReference type="ARBA" id="ARBA00012513"/>
    </source>
</evidence>
<keyword evidence="20" id="KW-0143">Chaperone</keyword>
<comment type="subcellular location">
    <subcellularLocation>
        <location evidence="1">Cell membrane</location>
        <topology evidence="1">Single-pass type I membrane protein</topology>
    </subcellularLocation>
</comment>
<proteinExistence type="inferred from homology"/>
<evidence type="ECO:0000256" key="13">
    <source>
        <dbReference type="ARBA" id="ARBA00022777"/>
    </source>
</evidence>
<dbReference type="FunFam" id="1.10.510.10:FF:000240">
    <property type="entry name" value="Lectin-domain containing receptor kinase A4.3"/>
    <property type="match status" value="1"/>
</dbReference>
<dbReference type="SUPFAM" id="SSF56112">
    <property type="entry name" value="Protein kinase-like (PK-like)"/>
    <property type="match status" value="1"/>
</dbReference>
<dbReference type="InterPro" id="IPR017441">
    <property type="entry name" value="Protein_kinase_ATP_BS"/>
</dbReference>
<evidence type="ECO:0000256" key="20">
    <source>
        <dbReference type="ARBA" id="ARBA00023186"/>
    </source>
</evidence>
<dbReference type="AlphaFoldDB" id="A0A0E0LME6"/>